<evidence type="ECO:0000313" key="3">
    <source>
        <dbReference type="Proteomes" id="UP000233837"/>
    </source>
</evidence>
<keyword evidence="1" id="KW-0732">Signal</keyword>
<dbReference type="Proteomes" id="UP000233837">
    <property type="component" value="Unassembled WGS sequence"/>
</dbReference>
<evidence type="ECO:0000313" key="2">
    <source>
        <dbReference type="EMBL" id="PKU69683.1"/>
    </source>
</evidence>
<gene>
    <name evidence="2" type="ORF">MA16_Dca023250</name>
</gene>
<keyword evidence="3" id="KW-1185">Reference proteome</keyword>
<reference evidence="2 3" key="1">
    <citation type="journal article" date="2016" name="Sci. Rep.">
        <title>The Dendrobium catenatum Lindl. genome sequence provides insights into polysaccharide synthase, floral development and adaptive evolution.</title>
        <authorList>
            <person name="Zhang G.Q."/>
            <person name="Xu Q."/>
            <person name="Bian C."/>
            <person name="Tsai W.C."/>
            <person name="Yeh C.M."/>
            <person name="Liu K.W."/>
            <person name="Yoshida K."/>
            <person name="Zhang L.S."/>
            <person name="Chang S.B."/>
            <person name="Chen F."/>
            <person name="Shi Y."/>
            <person name="Su Y.Y."/>
            <person name="Zhang Y.Q."/>
            <person name="Chen L.J."/>
            <person name="Yin Y."/>
            <person name="Lin M."/>
            <person name="Huang H."/>
            <person name="Deng H."/>
            <person name="Wang Z.W."/>
            <person name="Zhu S.L."/>
            <person name="Zhao X."/>
            <person name="Deng C."/>
            <person name="Niu S.C."/>
            <person name="Huang J."/>
            <person name="Wang M."/>
            <person name="Liu G.H."/>
            <person name="Yang H.J."/>
            <person name="Xiao X.J."/>
            <person name="Hsiao Y.Y."/>
            <person name="Wu W.L."/>
            <person name="Chen Y.Y."/>
            <person name="Mitsuda N."/>
            <person name="Ohme-Takagi M."/>
            <person name="Luo Y.B."/>
            <person name="Van de Peer Y."/>
            <person name="Liu Z.J."/>
        </authorList>
    </citation>
    <scope>NUCLEOTIDE SEQUENCE [LARGE SCALE GENOMIC DNA]</scope>
    <source>
        <tissue evidence="2">The whole plant</tissue>
    </source>
</reference>
<proteinExistence type="predicted"/>
<evidence type="ECO:0000256" key="1">
    <source>
        <dbReference type="SAM" id="SignalP"/>
    </source>
</evidence>
<sequence length="54" mass="6115">MVRKHFNLGALVPFCLKLCCPLHPLVKLCCPHLQVDNSFLITHAPFPFTPVFPI</sequence>
<accession>A0A2I0W1Z0</accession>
<dbReference type="EMBL" id="KZ503012">
    <property type="protein sequence ID" value="PKU69683.1"/>
    <property type="molecule type" value="Genomic_DNA"/>
</dbReference>
<feature type="chain" id="PRO_5014148751" evidence="1">
    <location>
        <begin position="22"/>
        <end position="54"/>
    </location>
</feature>
<dbReference type="AlphaFoldDB" id="A0A2I0W1Z0"/>
<organism evidence="2 3">
    <name type="scientific">Dendrobium catenatum</name>
    <dbReference type="NCBI Taxonomy" id="906689"/>
    <lineage>
        <taxon>Eukaryota</taxon>
        <taxon>Viridiplantae</taxon>
        <taxon>Streptophyta</taxon>
        <taxon>Embryophyta</taxon>
        <taxon>Tracheophyta</taxon>
        <taxon>Spermatophyta</taxon>
        <taxon>Magnoliopsida</taxon>
        <taxon>Liliopsida</taxon>
        <taxon>Asparagales</taxon>
        <taxon>Orchidaceae</taxon>
        <taxon>Epidendroideae</taxon>
        <taxon>Malaxideae</taxon>
        <taxon>Dendrobiinae</taxon>
        <taxon>Dendrobium</taxon>
    </lineage>
</organism>
<reference evidence="2 3" key="2">
    <citation type="journal article" date="2017" name="Nature">
        <title>The Apostasia genome and the evolution of orchids.</title>
        <authorList>
            <person name="Zhang G.Q."/>
            <person name="Liu K.W."/>
            <person name="Li Z."/>
            <person name="Lohaus R."/>
            <person name="Hsiao Y.Y."/>
            <person name="Niu S.C."/>
            <person name="Wang J.Y."/>
            <person name="Lin Y.C."/>
            <person name="Xu Q."/>
            <person name="Chen L.J."/>
            <person name="Yoshida K."/>
            <person name="Fujiwara S."/>
            <person name="Wang Z.W."/>
            <person name="Zhang Y.Q."/>
            <person name="Mitsuda N."/>
            <person name="Wang M."/>
            <person name="Liu G.H."/>
            <person name="Pecoraro L."/>
            <person name="Huang H.X."/>
            <person name="Xiao X.J."/>
            <person name="Lin M."/>
            <person name="Wu X.Y."/>
            <person name="Wu W.L."/>
            <person name="Chen Y.Y."/>
            <person name="Chang S.B."/>
            <person name="Sakamoto S."/>
            <person name="Ohme-Takagi M."/>
            <person name="Yagi M."/>
            <person name="Zeng S.J."/>
            <person name="Shen C.Y."/>
            <person name="Yeh C.M."/>
            <person name="Luo Y.B."/>
            <person name="Tsai W.C."/>
            <person name="Van de Peer Y."/>
            <person name="Liu Z.J."/>
        </authorList>
    </citation>
    <scope>NUCLEOTIDE SEQUENCE [LARGE SCALE GENOMIC DNA]</scope>
    <source>
        <tissue evidence="2">The whole plant</tissue>
    </source>
</reference>
<feature type="signal peptide" evidence="1">
    <location>
        <begin position="1"/>
        <end position="21"/>
    </location>
</feature>
<name>A0A2I0W1Z0_9ASPA</name>
<protein>
    <submittedName>
        <fullName evidence="2">Uncharacterized protein</fullName>
    </submittedName>
</protein>